<dbReference type="Pfam" id="PF12790">
    <property type="entry name" value="T6SS-SciN"/>
    <property type="match status" value="1"/>
</dbReference>
<dbReference type="PANTHER" id="PTHR37625:SF4">
    <property type="entry name" value="OUTER MEMBRANE LIPOPROTEIN"/>
    <property type="match status" value="1"/>
</dbReference>
<keyword evidence="2" id="KW-1185">Reference proteome</keyword>
<proteinExistence type="predicted"/>
<accession>A6G7Y2</accession>
<dbReference type="AlphaFoldDB" id="A6G7Y2"/>
<dbReference type="PANTHER" id="PTHR37625">
    <property type="entry name" value="OUTER MEMBRANE LIPOPROTEIN-RELATED"/>
    <property type="match status" value="1"/>
</dbReference>
<dbReference type="eggNOG" id="COG3521">
    <property type="taxonomic scope" value="Bacteria"/>
</dbReference>
<gene>
    <name evidence="1" type="ORF">PPSIR1_23699</name>
</gene>
<dbReference type="EMBL" id="ABCS01000036">
    <property type="protein sequence ID" value="EDM78075.1"/>
    <property type="molecule type" value="Genomic_DNA"/>
</dbReference>
<dbReference type="OrthoDB" id="7724415at2"/>
<name>A6G7Y2_9BACT</name>
<dbReference type="Proteomes" id="UP000005801">
    <property type="component" value="Unassembled WGS sequence"/>
</dbReference>
<dbReference type="Gene3D" id="2.60.40.4150">
    <property type="entry name" value="Type VI secretion system, lipoprotein SciN"/>
    <property type="match status" value="1"/>
</dbReference>
<reference evidence="1 2" key="1">
    <citation type="submission" date="2007-06" db="EMBL/GenBank/DDBJ databases">
        <authorList>
            <person name="Shimkets L."/>
            <person name="Ferriera S."/>
            <person name="Johnson J."/>
            <person name="Kravitz S."/>
            <person name="Beeson K."/>
            <person name="Sutton G."/>
            <person name="Rogers Y.-H."/>
            <person name="Friedman R."/>
            <person name="Frazier M."/>
            <person name="Venter J.C."/>
        </authorList>
    </citation>
    <scope>NUCLEOTIDE SEQUENCE [LARGE SCALE GENOMIC DNA]</scope>
    <source>
        <strain evidence="1 2">SIR-1</strain>
    </source>
</reference>
<protein>
    <recommendedName>
        <fullName evidence="3">Type VI secretion system lipoprotein TssJ</fullName>
    </recommendedName>
</protein>
<dbReference type="NCBIfam" id="TIGR03352">
    <property type="entry name" value="VI_chp_3"/>
    <property type="match status" value="1"/>
</dbReference>
<dbReference type="STRING" id="391625.PPSIR1_23699"/>
<comment type="caution">
    <text evidence="1">The sequence shown here is derived from an EMBL/GenBank/DDBJ whole genome shotgun (WGS) entry which is preliminary data.</text>
</comment>
<dbReference type="InterPro" id="IPR017734">
    <property type="entry name" value="T6SS_SciN"/>
</dbReference>
<dbReference type="InterPro" id="IPR038706">
    <property type="entry name" value="Type_VI_SciN-like_sf"/>
</dbReference>
<sequence>MPRPVLADSPLLVTSPRARGLSLALGLTLGLSASFGLSACKKKQERESCSPDDYAFEEVVVGMQADAALNLDSEGNPLPTVVRLYQLSGDLATRNLDAGELWEDHEAALGDEYLADKEIQLFPEGVEEIPLTLEADARFILVAAGFQQPVGNTWFRVYEVPDTYGRQACDKKREGGNPDELGTPCVYLMFERNTVDGGKSVPPGFDKAKLETTCTPVYTPKTTTASE</sequence>
<organism evidence="1 2">
    <name type="scientific">Plesiocystis pacifica SIR-1</name>
    <dbReference type="NCBI Taxonomy" id="391625"/>
    <lineage>
        <taxon>Bacteria</taxon>
        <taxon>Pseudomonadati</taxon>
        <taxon>Myxococcota</taxon>
        <taxon>Polyangia</taxon>
        <taxon>Nannocystales</taxon>
        <taxon>Nannocystaceae</taxon>
        <taxon>Plesiocystis</taxon>
    </lineage>
</organism>
<evidence type="ECO:0008006" key="3">
    <source>
        <dbReference type="Google" id="ProtNLM"/>
    </source>
</evidence>
<dbReference type="RefSeq" id="WP_006972827.1">
    <property type="nucleotide sequence ID" value="NZ_ABCS01000036.1"/>
</dbReference>
<evidence type="ECO:0000313" key="1">
    <source>
        <dbReference type="EMBL" id="EDM78075.1"/>
    </source>
</evidence>
<evidence type="ECO:0000313" key="2">
    <source>
        <dbReference type="Proteomes" id="UP000005801"/>
    </source>
</evidence>